<protein>
    <recommendedName>
        <fullName evidence="9">EF-hand domain-containing protein</fullName>
    </recommendedName>
</protein>
<evidence type="ECO:0000256" key="4">
    <source>
        <dbReference type="ARBA" id="ARBA00022989"/>
    </source>
</evidence>
<evidence type="ECO:0000259" key="9">
    <source>
        <dbReference type="PROSITE" id="PS50222"/>
    </source>
</evidence>
<organism evidence="10 11">
    <name type="scientific">Symbiodinium natans</name>
    <dbReference type="NCBI Taxonomy" id="878477"/>
    <lineage>
        <taxon>Eukaryota</taxon>
        <taxon>Sar</taxon>
        <taxon>Alveolata</taxon>
        <taxon>Dinophyceae</taxon>
        <taxon>Suessiales</taxon>
        <taxon>Symbiodiniaceae</taxon>
        <taxon>Symbiodinium</taxon>
    </lineage>
</organism>
<evidence type="ECO:0000256" key="3">
    <source>
        <dbReference type="ARBA" id="ARBA00022837"/>
    </source>
</evidence>
<dbReference type="InterPro" id="IPR018247">
    <property type="entry name" value="EF_Hand_1_Ca_BS"/>
</dbReference>
<evidence type="ECO:0000256" key="7">
    <source>
        <dbReference type="SAM" id="Phobius"/>
    </source>
</evidence>
<dbReference type="EMBL" id="CAJNDS010002119">
    <property type="protein sequence ID" value="CAE7337450.1"/>
    <property type="molecule type" value="Genomic_DNA"/>
</dbReference>
<dbReference type="GO" id="GO:0005216">
    <property type="term" value="F:monoatomic ion channel activity"/>
    <property type="evidence" value="ECO:0007669"/>
    <property type="project" value="InterPro"/>
</dbReference>
<dbReference type="OrthoDB" id="428593at2759"/>
<dbReference type="Gene3D" id="1.10.287.70">
    <property type="match status" value="1"/>
</dbReference>
<proteinExistence type="predicted"/>
<dbReference type="Pfam" id="PF13499">
    <property type="entry name" value="EF-hand_7"/>
    <property type="match status" value="1"/>
</dbReference>
<dbReference type="PROSITE" id="PS50222">
    <property type="entry name" value="EF_HAND_2"/>
    <property type="match status" value="1"/>
</dbReference>
<name>A0A812NUQ2_9DINO</name>
<feature type="region of interest" description="Disordered" evidence="6">
    <location>
        <begin position="227"/>
        <end position="250"/>
    </location>
</feature>
<dbReference type="Proteomes" id="UP000604046">
    <property type="component" value="Unassembled WGS sequence"/>
</dbReference>
<dbReference type="Gene3D" id="1.10.238.10">
    <property type="entry name" value="EF-hand"/>
    <property type="match status" value="1"/>
</dbReference>
<dbReference type="InterPro" id="IPR002048">
    <property type="entry name" value="EF_hand_dom"/>
</dbReference>
<evidence type="ECO:0000313" key="10">
    <source>
        <dbReference type="EMBL" id="CAE7337450.1"/>
    </source>
</evidence>
<evidence type="ECO:0000313" key="11">
    <source>
        <dbReference type="Proteomes" id="UP000604046"/>
    </source>
</evidence>
<feature type="signal peptide" evidence="8">
    <location>
        <begin position="1"/>
        <end position="19"/>
    </location>
</feature>
<comment type="caution">
    <text evidence="10">The sequence shown here is derived from an EMBL/GenBank/DDBJ whole genome shotgun (WGS) entry which is preliminary data.</text>
</comment>
<dbReference type="GO" id="GO:0005509">
    <property type="term" value="F:calcium ion binding"/>
    <property type="evidence" value="ECO:0007669"/>
    <property type="project" value="InterPro"/>
</dbReference>
<reference evidence="10" key="1">
    <citation type="submission" date="2021-02" db="EMBL/GenBank/DDBJ databases">
        <authorList>
            <person name="Dougan E. K."/>
            <person name="Rhodes N."/>
            <person name="Thang M."/>
            <person name="Chan C."/>
        </authorList>
    </citation>
    <scope>NUCLEOTIDE SEQUENCE</scope>
</reference>
<accession>A0A812NUQ2</accession>
<evidence type="ECO:0000256" key="2">
    <source>
        <dbReference type="ARBA" id="ARBA00022692"/>
    </source>
</evidence>
<keyword evidence="4 7" id="KW-1133">Transmembrane helix</keyword>
<dbReference type="PROSITE" id="PS00018">
    <property type="entry name" value="EF_HAND_1"/>
    <property type="match status" value="2"/>
</dbReference>
<feature type="transmembrane region" description="Helical" evidence="7">
    <location>
        <begin position="74"/>
        <end position="99"/>
    </location>
</feature>
<comment type="subcellular location">
    <subcellularLocation>
        <location evidence="1">Membrane</location>
        <topology evidence="1">Multi-pass membrane protein</topology>
    </subcellularLocation>
</comment>
<gene>
    <name evidence="10" type="ORF">SNAT2548_LOCUS17660</name>
</gene>
<dbReference type="InterPro" id="IPR005821">
    <property type="entry name" value="Ion_trans_dom"/>
</dbReference>
<evidence type="ECO:0000256" key="6">
    <source>
        <dbReference type="SAM" id="MobiDB-lite"/>
    </source>
</evidence>
<keyword evidence="11" id="KW-1185">Reference proteome</keyword>
<keyword evidence="2 7" id="KW-0812">Transmembrane</keyword>
<evidence type="ECO:0000256" key="8">
    <source>
        <dbReference type="SAM" id="SignalP"/>
    </source>
</evidence>
<feature type="chain" id="PRO_5032509595" description="EF-hand domain-containing protein" evidence="8">
    <location>
        <begin position="20"/>
        <end position="250"/>
    </location>
</feature>
<dbReference type="SUPFAM" id="SSF47473">
    <property type="entry name" value="EF-hand"/>
    <property type="match status" value="1"/>
</dbReference>
<evidence type="ECO:0000256" key="1">
    <source>
        <dbReference type="ARBA" id="ARBA00004141"/>
    </source>
</evidence>
<dbReference type="Pfam" id="PF00520">
    <property type="entry name" value="Ion_trans"/>
    <property type="match status" value="1"/>
</dbReference>
<evidence type="ECO:0000256" key="5">
    <source>
        <dbReference type="ARBA" id="ARBA00023136"/>
    </source>
</evidence>
<dbReference type="CDD" id="cd00051">
    <property type="entry name" value="EFh"/>
    <property type="match status" value="1"/>
</dbReference>
<dbReference type="SMART" id="SM00054">
    <property type="entry name" value="EFh"/>
    <property type="match status" value="2"/>
</dbReference>
<dbReference type="AlphaFoldDB" id="A0A812NUQ2"/>
<keyword evidence="8" id="KW-0732">Signal</keyword>
<dbReference type="InterPro" id="IPR011992">
    <property type="entry name" value="EF-hand-dom_pair"/>
</dbReference>
<sequence>MFFGSLLLVAALVFWAVIAVELLHPITSGLPYPECTHCSAGFNGVFAATVTLFQQMVMGDAWGLLLAPAKAAPWTFPVLFVMMMTVSLGATNLILAVIVERAAQGRDKDQERKIKQKEEERCKNMIDLAVLCATMDEDNSGSLSLEEMLHGYDRNEDFRKLMQDIKREDMQTIFRVLDSDDSGEVSYLEFCQHLGSFLERDPVVMHSLVKYSIMELRKLTLSSCRPSLRQDSRKAPPKRIRTPKFASSVG</sequence>
<keyword evidence="5 7" id="KW-0472">Membrane</keyword>
<keyword evidence="3" id="KW-0106">Calcium</keyword>
<feature type="domain" description="EF-hand" evidence="9">
    <location>
        <begin position="165"/>
        <end position="200"/>
    </location>
</feature>
<dbReference type="GO" id="GO:0016020">
    <property type="term" value="C:membrane"/>
    <property type="evidence" value="ECO:0007669"/>
    <property type="project" value="UniProtKB-SubCell"/>
</dbReference>